<dbReference type="Pfam" id="PF01814">
    <property type="entry name" value="Hemerythrin"/>
    <property type="match status" value="1"/>
</dbReference>
<dbReference type="EMBL" id="JADKNH010000006">
    <property type="protein sequence ID" value="MBF4693810.1"/>
    <property type="molecule type" value="Genomic_DNA"/>
</dbReference>
<dbReference type="CDD" id="cd12107">
    <property type="entry name" value="Hemerythrin"/>
    <property type="match status" value="1"/>
</dbReference>
<accession>A0ABR9ZV82</accession>
<dbReference type="Gene3D" id="1.20.120.50">
    <property type="entry name" value="Hemerythrin-like"/>
    <property type="match status" value="1"/>
</dbReference>
<dbReference type="Proteomes" id="UP000614200">
    <property type="component" value="Unassembled WGS sequence"/>
</dbReference>
<keyword evidence="2" id="KW-0479">Metal-binding</keyword>
<protein>
    <submittedName>
        <fullName evidence="5">Hemerythrin family protein</fullName>
    </submittedName>
</protein>
<organism evidence="5 6">
    <name type="scientific">Fusibacter ferrireducens</name>
    <dbReference type="NCBI Taxonomy" id="2785058"/>
    <lineage>
        <taxon>Bacteria</taxon>
        <taxon>Bacillati</taxon>
        <taxon>Bacillota</taxon>
        <taxon>Clostridia</taxon>
        <taxon>Eubacteriales</taxon>
        <taxon>Eubacteriales Family XII. Incertae Sedis</taxon>
        <taxon>Fusibacter</taxon>
    </lineage>
</organism>
<dbReference type="NCBIfam" id="TIGR02481">
    <property type="entry name" value="hemeryth_dom"/>
    <property type="match status" value="1"/>
</dbReference>
<dbReference type="InterPro" id="IPR016131">
    <property type="entry name" value="Haemerythrin_Fe_BS"/>
</dbReference>
<evidence type="ECO:0000259" key="4">
    <source>
        <dbReference type="Pfam" id="PF01814"/>
    </source>
</evidence>
<keyword evidence="6" id="KW-1185">Reference proteome</keyword>
<dbReference type="SUPFAM" id="SSF47188">
    <property type="entry name" value="Hemerythrin-like"/>
    <property type="match status" value="1"/>
</dbReference>
<evidence type="ECO:0000313" key="5">
    <source>
        <dbReference type="EMBL" id="MBF4693810.1"/>
    </source>
</evidence>
<feature type="domain" description="Hemerythrin-like" evidence="4">
    <location>
        <begin position="15"/>
        <end position="126"/>
    </location>
</feature>
<dbReference type="InterPro" id="IPR035938">
    <property type="entry name" value="Hemerythrin-like_sf"/>
</dbReference>
<evidence type="ECO:0000313" key="6">
    <source>
        <dbReference type="Proteomes" id="UP000614200"/>
    </source>
</evidence>
<evidence type="ECO:0000256" key="3">
    <source>
        <dbReference type="ARBA" id="ARBA00023004"/>
    </source>
</evidence>
<dbReference type="InterPro" id="IPR050669">
    <property type="entry name" value="Hemerythrin"/>
</dbReference>
<dbReference type="InterPro" id="IPR012827">
    <property type="entry name" value="Hemerythrin_metal-bd"/>
</dbReference>
<dbReference type="RefSeq" id="WP_194702042.1">
    <property type="nucleotide sequence ID" value="NZ_JADKNH010000006.1"/>
</dbReference>
<reference evidence="5 6" key="1">
    <citation type="submission" date="2020-11" db="EMBL/GenBank/DDBJ databases">
        <title>Fusibacter basophilias sp. nov.</title>
        <authorList>
            <person name="Qiu D."/>
        </authorList>
    </citation>
    <scope>NUCLEOTIDE SEQUENCE [LARGE SCALE GENOMIC DNA]</scope>
    <source>
        <strain evidence="5 6">Q10-2</strain>
    </source>
</reference>
<name>A0ABR9ZV82_9FIRM</name>
<evidence type="ECO:0000256" key="2">
    <source>
        <dbReference type="ARBA" id="ARBA00022723"/>
    </source>
</evidence>
<dbReference type="PROSITE" id="PS00550">
    <property type="entry name" value="HEMERYTHRINS"/>
    <property type="match status" value="1"/>
</dbReference>
<keyword evidence="3" id="KW-0408">Iron</keyword>
<dbReference type="PANTHER" id="PTHR37164:SF1">
    <property type="entry name" value="BACTERIOHEMERYTHRIN"/>
    <property type="match status" value="1"/>
</dbReference>
<evidence type="ECO:0000256" key="1">
    <source>
        <dbReference type="ARBA" id="ARBA00010587"/>
    </source>
</evidence>
<dbReference type="InterPro" id="IPR012312">
    <property type="entry name" value="Hemerythrin-like"/>
</dbReference>
<comment type="similarity">
    <text evidence="1">Belongs to the hemerythrin family.</text>
</comment>
<dbReference type="PANTHER" id="PTHR37164">
    <property type="entry name" value="BACTERIOHEMERYTHRIN"/>
    <property type="match status" value="1"/>
</dbReference>
<sequence>MSLHWRDEFSIDHSEIDNQHKILFKLLNNLEESTYSTDFEDIIPSTLEELKNYVEIHFETEEKYMAEKEYPGLQEHHQIHEDLKKRVYEEIKLNHDEGYSTIKVMHLYNFLKKWIEEHILIEDHKF</sequence>
<dbReference type="NCBIfam" id="NF033749">
    <property type="entry name" value="bact_hemeryth"/>
    <property type="match status" value="1"/>
</dbReference>
<comment type="caution">
    <text evidence="5">The sequence shown here is derived from an EMBL/GenBank/DDBJ whole genome shotgun (WGS) entry which is preliminary data.</text>
</comment>
<gene>
    <name evidence="5" type="ORF">ISU02_11785</name>
</gene>
<proteinExistence type="inferred from homology"/>